<proteinExistence type="predicted"/>
<evidence type="ECO:0000313" key="1">
    <source>
        <dbReference type="EMBL" id="KAL2518753.1"/>
    </source>
</evidence>
<accession>A0ABD1U1V0</accession>
<dbReference type="EMBL" id="JBFOLK010000004">
    <property type="protein sequence ID" value="KAL2518753.1"/>
    <property type="molecule type" value="Genomic_DNA"/>
</dbReference>
<dbReference type="AlphaFoldDB" id="A0ABD1U1V0"/>
<keyword evidence="2" id="KW-1185">Reference proteome</keyword>
<organism evidence="1 2">
    <name type="scientific">Abeliophyllum distichum</name>
    <dbReference type="NCBI Taxonomy" id="126358"/>
    <lineage>
        <taxon>Eukaryota</taxon>
        <taxon>Viridiplantae</taxon>
        <taxon>Streptophyta</taxon>
        <taxon>Embryophyta</taxon>
        <taxon>Tracheophyta</taxon>
        <taxon>Spermatophyta</taxon>
        <taxon>Magnoliopsida</taxon>
        <taxon>eudicotyledons</taxon>
        <taxon>Gunneridae</taxon>
        <taxon>Pentapetalae</taxon>
        <taxon>asterids</taxon>
        <taxon>lamiids</taxon>
        <taxon>Lamiales</taxon>
        <taxon>Oleaceae</taxon>
        <taxon>Forsythieae</taxon>
        <taxon>Abeliophyllum</taxon>
    </lineage>
</organism>
<evidence type="ECO:0000313" key="2">
    <source>
        <dbReference type="Proteomes" id="UP001604336"/>
    </source>
</evidence>
<reference evidence="2" key="1">
    <citation type="submission" date="2024-07" db="EMBL/GenBank/DDBJ databases">
        <title>Two chromosome-level genome assemblies of Korean endemic species Abeliophyllum distichum and Forsythia ovata (Oleaceae).</title>
        <authorList>
            <person name="Jang H."/>
        </authorList>
    </citation>
    <scope>NUCLEOTIDE SEQUENCE [LARGE SCALE GENOMIC DNA]</scope>
</reference>
<name>A0ABD1U1V0_9LAMI</name>
<protein>
    <submittedName>
        <fullName evidence="1">RNA-binding Ran Zn-finger protein</fullName>
    </submittedName>
</protein>
<gene>
    <name evidence="1" type="ORF">Adt_15000</name>
</gene>
<comment type="caution">
    <text evidence="1">The sequence shown here is derived from an EMBL/GenBank/DDBJ whole genome shotgun (WGS) entry which is preliminary data.</text>
</comment>
<dbReference type="Proteomes" id="UP001604336">
    <property type="component" value="Unassembled WGS sequence"/>
</dbReference>
<sequence>MQNWFGQEKQSRDEGVNSWKFVKSDGKDHTASNSWNQLPGCIDFPVVGGKSDLSRNVQKQERWKMEMAVKNRIASRARENAVEFNSIQGKNEFFESNHDEMADWFGHGKEQACLG</sequence>